<gene>
    <name evidence="1" type="ORF">GCM10009765_22100</name>
</gene>
<protein>
    <submittedName>
        <fullName evidence="1">Uncharacterized protein</fullName>
    </submittedName>
</protein>
<accession>A0ABN2GJJ0</accession>
<name>A0ABN2GJJ0_9ACTN</name>
<evidence type="ECO:0000313" key="1">
    <source>
        <dbReference type="EMBL" id="GAA1672302.1"/>
    </source>
</evidence>
<sequence>MPLPARTDDGTAPFLRRLVDVVHTLGIDIDPEQSLAISSAGNCWRVRRWEMRAAKD</sequence>
<proteinExistence type="predicted"/>
<dbReference type="EMBL" id="BAAANY010000008">
    <property type="protein sequence ID" value="GAA1672302.1"/>
    <property type="molecule type" value="Genomic_DNA"/>
</dbReference>
<evidence type="ECO:0000313" key="2">
    <source>
        <dbReference type="Proteomes" id="UP001500618"/>
    </source>
</evidence>
<dbReference type="Proteomes" id="UP001500618">
    <property type="component" value="Unassembled WGS sequence"/>
</dbReference>
<keyword evidence="2" id="KW-1185">Reference proteome</keyword>
<reference evidence="1 2" key="1">
    <citation type="journal article" date="2019" name="Int. J. Syst. Evol. Microbiol.">
        <title>The Global Catalogue of Microorganisms (GCM) 10K type strain sequencing project: providing services to taxonomists for standard genome sequencing and annotation.</title>
        <authorList>
            <consortium name="The Broad Institute Genomics Platform"/>
            <consortium name="The Broad Institute Genome Sequencing Center for Infectious Disease"/>
            <person name="Wu L."/>
            <person name="Ma J."/>
        </authorList>
    </citation>
    <scope>NUCLEOTIDE SEQUENCE [LARGE SCALE GENOMIC DNA]</scope>
    <source>
        <strain evidence="1 2">JCM 14718</strain>
    </source>
</reference>
<comment type="caution">
    <text evidence="1">The sequence shown here is derived from an EMBL/GenBank/DDBJ whole genome shotgun (WGS) entry which is preliminary data.</text>
</comment>
<organism evidence="1 2">
    <name type="scientific">Fodinicola feengrottensis</name>
    <dbReference type="NCBI Taxonomy" id="435914"/>
    <lineage>
        <taxon>Bacteria</taxon>
        <taxon>Bacillati</taxon>
        <taxon>Actinomycetota</taxon>
        <taxon>Actinomycetes</taxon>
        <taxon>Mycobacteriales</taxon>
        <taxon>Fodinicola</taxon>
    </lineage>
</organism>